<dbReference type="AlphaFoldDB" id="A0A833R940"/>
<feature type="region of interest" description="Disordered" evidence="2">
    <location>
        <begin position="473"/>
        <end position="667"/>
    </location>
</feature>
<evidence type="ECO:0000256" key="1">
    <source>
        <dbReference type="ARBA" id="ARBA00023054"/>
    </source>
</evidence>
<dbReference type="PANTHER" id="PTHR31342:SF16">
    <property type="entry name" value="TALIN_MIDDLE DOMAIN-CONTAINING PROTEIN"/>
    <property type="match status" value="1"/>
</dbReference>
<dbReference type="Proteomes" id="UP000623129">
    <property type="component" value="Unassembled WGS sequence"/>
</dbReference>
<feature type="region of interest" description="Disordered" evidence="2">
    <location>
        <begin position="414"/>
        <end position="456"/>
    </location>
</feature>
<dbReference type="EMBL" id="SWLB01000006">
    <property type="protein sequence ID" value="KAF3337082.1"/>
    <property type="molecule type" value="Genomic_DNA"/>
</dbReference>
<feature type="compositionally biased region" description="Polar residues" evidence="2">
    <location>
        <begin position="201"/>
        <end position="213"/>
    </location>
</feature>
<feature type="region of interest" description="Disordered" evidence="2">
    <location>
        <begin position="699"/>
        <end position="723"/>
    </location>
</feature>
<feature type="compositionally biased region" description="Pro residues" evidence="2">
    <location>
        <begin position="446"/>
        <end position="455"/>
    </location>
</feature>
<dbReference type="InterPro" id="IPR040265">
    <property type="entry name" value="CHUP1/IPGA1-like"/>
</dbReference>
<gene>
    <name evidence="3" type="ORF">FCM35_KLT17669</name>
</gene>
<organism evidence="3 4">
    <name type="scientific">Carex littledalei</name>
    <dbReference type="NCBI Taxonomy" id="544730"/>
    <lineage>
        <taxon>Eukaryota</taxon>
        <taxon>Viridiplantae</taxon>
        <taxon>Streptophyta</taxon>
        <taxon>Embryophyta</taxon>
        <taxon>Tracheophyta</taxon>
        <taxon>Spermatophyta</taxon>
        <taxon>Magnoliopsida</taxon>
        <taxon>Liliopsida</taxon>
        <taxon>Poales</taxon>
        <taxon>Cyperaceae</taxon>
        <taxon>Cyperoideae</taxon>
        <taxon>Cariceae</taxon>
        <taxon>Carex</taxon>
        <taxon>Carex subgen. Euthyceras</taxon>
    </lineage>
</organism>
<reference evidence="3" key="1">
    <citation type="submission" date="2020-01" db="EMBL/GenBank/DDBJ databases">
        <title>Genome sequence of Kobresia littledalei, the first chromosome-level genome in the family Cyperaceae.</title>
        <authorList>
            <person name="Qu G."/>
        </authorList>
    </citation>
    <scope>NUCLEOTIDE SEQUENCE</scope>
    <source>
        <strain evidence="3">C.B.Clarke</strain>
        <tissue evidence="3">Leaf</tissue>
    </source>
</reference>
<feature type="compositionally biased region" description="Pro residues" evidence="2">
    <location>
        <begin position="624"/>
        <end position="648"/>
    </location>
</feature>
<name>A0A833R940_9POAL</name>
<feature type="compositionally biased region" description="Polar residues" evidence="2">
    <location>
        <begin position="421"/>
        <end position="442"/>
    </location>
</feature>
<evidence type="ECO:0000313" key="4">
    <source>
        <dbReference type="Proteomes" id="UP000623129"/>
    </source>
</evidence>
<dbReference type="PANTHER" id="PTHR31342">
    <property type="entry name" value="PROTEIN CHUP1, CHLOROPLASTIC"/>
    <property type="match status" value="1"/>
</dbReference>
<keyword evidence="1" id="KW-0175">Coiled coil</keyword>
<dbReference type="OrthoDB" id="2020598at2759"/>
<evidence type="ECO:0000313" key="3">
    <source>
        <dbReference type="EMBL" id="KAF3337082.1"/>
    </source>
</evidence>
<feature type="compositionally biased region" description="Pro residues" evidence="2">
    <location>
        <begin position="537"/>
        <end position="547"/>
    </location>
</feature>
<proteinExistence type="predicted"/>
<keyword evidence="4" id="KW-1185">Reference proteome</keyword>
<feature type="region of interest" description="Disordered" evidence="2">
    <location>
        <begin position="180"/>
        <end position="213"/>
    </location>
</feature>
<evidence type="ECO:0000256" key="2">
    <source>
        <dbReference type="SAM" id="MobiDB-lite"/>
    </source>
</evidence>
<feature type="compositionally biased region" description="Low complexity" evidence="2">
    <location>
        <begin position="706"/>
        <end position="720"/>
    </location>
</feature>
<protein>
    <submittedName>
        <fullName evidence="3">Formin-like protein 14</fullName>
    </submittedName>
</protein>
<comment type="caution">
    <text evidence="3">The sequence shown here is derived from an EMBL/GenBank/DDBJ whole genome shotgun (WGS) entry which is preliminary data.</text>
</comment>
<sequence>MQPGILHRNLSSRFPTPSDHQISFQRSTSYHGFSALHEIANYSNRGGKVSESPFEKELKDAIISFRQSLGITTSGNAAVSSLDEVLYDTWEVLKTRYPKCLSSVQVSGVGVSTRQALLHLYKLLKFVKDSRKRTNHHIGKLQSDEDVSLDTSNVEKIGERVYEMLKSASTPRIGEMFESAERSIDENSSRVGKKRKLNHGSAGTESQSVPSETLKASTILTDFPNKNLPPVLTRQRYQSLAVVAPSLLFPLPPNSNFSSSQKSKDDVEDDILDEISTTDPGLLSYTSRMEEDDKNQYISLEEDITPASTKHPNLFVVIPSANQMEVHGTPVSSPVLRLFLTVNPTPTPPSSPMYLASPHEYFRSSAKFAEIYEKILDNRTKFAEIDETNPLEVSITDHTSSSPSVIIRTPVIHELPPPTHLGSNQPLADQSQSSKSRASENTSAPSRPPLAPLPPQTSLKIKTTLLQLMSPSTVLQPPSLCTPPLSPIQPMDFTETPPLSPSPLKVSEAETRPPASYAPMLPPPPPLSGRAPSLQGNPPPPPPPPQPRGSSCPNDVPPPPAPPLPQSGASRPPPLPLIGATPPPVGAQNGLTPPPPPPLPGGAQKGHAPPPPPPLPGGAQKGHVPPPPPPPGGGPKGLAPPPPPPPGGGAPSLKGGAPPPPPPGNAARVLRAKNTKLKRSSQMGNLYRLLKVKVEGSSLKNKTSLGKKSQAASSGSKGQGMADALAEMTKRSSYFQQIEEDVEKYAKPILQLKGEISSFQTKDMAELVKFHKHVEKCLECLTDESQVLARFEEFPSKKLESLRMAAALYSKLEGMASTLKGWKLTIPVLQQLDKIEASFNKIKEEVDVIDRTKDDESKRFKGHKIDFDFSILLKIKEATVDLSSNCIELALKESKEAKELPVIPTAGGKNQQGNSTSKLLWRAFQFAFRVYNFAGGQDERADRLTAELAHEIETFPV</sequence>
<accession>A0A833R940</accession>
<feature type="compositionally biased region" description="Pro residues" evidence="2">
    <location>
        <begin position="555"/>
        <end position="585"/>
    </location>
</feature>